<protein>
    <submittedName>
        <fullName evidence="1">DUF937 domain-containing protein</fullName>
    </submittedName>
</protein>
<dbReference type="Pfam" id="PF06078">
    <property type="entry name" value="DUF937"/>
    <property type="match status" value="1"/>
</dbReference>
<dbReference type="InterPro" id="IPR009282">
    <property type="entry name" value="DUF937"/>
</dbReference>
<reference evidence="1" key="1">
    <citation type="journal article" date="2007" name="Int. J. Syst. Evol. Microbiol.">
        <title>Luteimonas composti sp. nov., a moderately thermophilic bacterium isolated from food waste.</title>
        <authorList>
            <person name="Young C.C."/>
            <person name="Kampfer P."/>
            <person name="Chen W.M."/>
            <person name="Yen W.S."/>
            <person name="Arun A.B."/>
            <person name="Lai W.A."/>
            <person name="Shen F.T."/>
            <person name="Rekha P.D."/>
            <person name="Lin K.Y."/>
            <person name="Chou J.H."/>
        </authorList>
    </citation>
    <scope>NUCLEOTIDE SEQUENCE</scope>
    <source>
        <strain evidence="1">CC-YY355</strain>
    </source>
</reference>
<dbReference type="Proteomes" id="UP001160550">
    <property type="component" value="Unassembled WGS sequence"/>
</dbReference>
<evidence type="ECO:0000313" key="2">
    <source>
        <dbReference type="Proteomes" id="UP001160550"/>
    </source>
</evidence>
<keyword evidence="2" id="KW-1185">Reference proteome</keyword>
<evidence type="ECO:0000313" key="1">
    <source>
        <dbReference type="EMBL" id="MDH7454252.1"/>
    </source>
</evidence>
<comment type="caution">
    <text evidence="1">The sequence shown here is derived from an EMBL/GenBank/DDBJ whole genome shotgun (WGS) entry which is preliminary data.</text>
</comment>
<dbReference type="EMBL" id="JARYGX010000025">
    <property type="protein sequence ID" value="MDH7454252.1"/>
    <property type="molecule type" value="Genomic_DNA"/>
</dbReference>
<sequence>MSSSLTDQLFQQLQGAPLQRIAQQLGAGQAQTAGAVSAALPLLLGALGRNASQPQGAQALFGALQQDFAGAGDLGGLLGAVLGGAQSRQTNGAGILGHVLGGQLPRAEAGLAQATGLDSGKAGQLMKILAPIVLAFLARQLFQDKGEGQLAQGDASAQQLGAILGEEQRQVRQQGGIGGGLLGAVLDQDGDGQFGVGDLLKIGGGLLGGKR</sequence>
<organism evidence="1 2">
    <name type="scientific">Luteimonas composti</name>
    <dbReference type="NCBI Taxonomy" id="398257"/>
    <lineage>
        <taxon>Bacteria</taxon>
        <taxon>Pseudomonadati</taxon>
        <taxon>Pseudomonadota</taxon>
        <taxon>Gammaproteobacteria</taxon>
        <taxon>Lysobacterales</taxon>
        <taxon>Lysobacteraceae</taxon>
        <taxon>Luteimonas</taxon>
    </lineage>
</organism>
<dbReference type="RefSeq" id="WP_280943469.1">
    <property type="nucleotide sequence ID" value="NZ_JARYGX010000025.1"/>
</dbReference>
<proteinExistence type="predicted"/>
<accession>A0ABT6MUE4</accession>
<reference evidence="1" key="2">
    <citation type="submission" date="2023-04" db="EMBL/GenBank/DDBJ databases">
        <authorList>
            <person name="Sun J.-Q."/>
        </authorList>
    </citation>
    <scope>NUCLEOTIDE SEQUENCE</scope>
    <source>
        <strain evidence="1">CC-YY355</strain>
    </source>
</reference>
<gene>
    <name evidence="1" type="ORF">QF205_14405</name>
</gene>
<name>A0ABT6MUE4_9GAMM</name>